<dbReference type="Gene3D" id="2.60.120.620">
    <property type="entry name" value="q2cbj1_9rhob like domain"/>
    <property type="match status" value="1"/>
</dbReference>
<evidence type="ECO:0000313" key="1">
    <source>
        <dbReference type="EMBL" id="RJF90561.1"/>
    </source>
</evidence>
<evidence type="ECO:0000313" key="2">
    <source>
        <dbReference type="Proteomes" id="UP000286100"/>
    </source>
</evidence>
<keyword evidence="1" id="KW-0560">Oxidoreductase</keyword>
<name>A0A418WKI6_9SPHN</name>
<keyword evidence="1" id="KW-0223">Dioxygenase</keyword>
<dbReference type="SUPFAM" id="SSF51197">
    <property type="entry name" value="Clavaminate synthase-like"/>
    <property type="match status" value="1"/>
</dbReference>
<organism evidence="1 2">
    <name type="scientific">Sphingomonas cavernae</name>
    <dbReference type="NCBI Taxonomy" id="2320861"/>
    <lineage>
        <taxon>Bacteria</taxon>
        <taxon>Pseudomonadati</taxon>
        <taxon>Pseudomonadota</taxon>
        <taxon>Alphaproteobacteria</taxon>
        <taxon>Sphingomonadales</taxon>
        <taxon>Sphingomonadaceae</taxon>
        <taxon>Sphingomonas</taxon>
    </lineage>
</organism>
<dbReference type="GO" id="GO:0016706">
    <property type="term" value="F:2-oxoglutarate-dependent dioxygenase activity"/>
    <property type="evidence" value="ECO:0007669"/>
    <property type="project" value="UniProtKB-ARBA"/>
</dbReference>
<sequence>MTFELDRRTRRDSERRAVQAQDFFASQFARLAAEHGSMTAAGMAALSAPPLSLDVDGSVWTILRDGATVCARPGTVEDALVVTLSPAEFSDWAQNQITFNGLLVARTLQFRGGTLRDISIWDSLWITMLEGWPTVEAGLVFLDRSGAPLDLNASFTSRDDPAEIAHFLREAGYLHLRGWFDPADMAAIAADMDRALPHYAEGDGKSWWAGMNDGSRRCVRLQEFIEHSPTTARILSSDAWQRMRQIVAGQNRLAHVPVEGRIIEALFKPVGVKSGPSDVSFHRDCHLGRHAYVCARMTVGIALTPTSEANGLLRVVAGSHRVAMPVEIAKTEPYLPVVALPTEPGDLTVHLSCTLHESRPPVFAERRVMYTEMPLEPLDANRGAVDTSVGELRERVSDILRRVDGAVPAG</sequence>
<reference evidence="1 2" key="1">
    <citation type="submission" date="2018-09" db="EMBL/GenBank/DDBJ databases">
        <authorList>
            <person name="Zhu H."/>
        </authorList>
    </citation>
    <scope>NUCLEOTIDE SEQUENCE [LARGE SCALE GENOMIC DNA]</scope>
    <source>
        <strain evidence="1 2">K2R01-6</strain>
    </source>
</reference>
<dbReference type="EMBL" id="QYUM01000003">
    <property type="protein sequence ID" value="RJF90561.1"/>
    <property type="molecule type" value="Genomic_DNA"/>
</dbReference>
<dbReference type="InterPro" id="IPR008775">
    <property type="entry name" value="Phytyl_CoA_dOase-like"/>
</dbReference>
<dbReference type="AlphaFoldDB" id="A0A418WKI6"/>
<dbReference type="OrthoDB" id="7593462at2"/>
<keyword evidence="2" id="KW-1185">Reference proteome</keyword>
<protein>
    <submittedName>
        <fullName evidence="1">Phytanoyl-CoA dioxygenase</fullName>
    </submittedName>
</protein>
<dbReference type="Proteomes" id="UP000286100">
    <property type="component" value="Unassembled WGS sequence"/>
</dbReference>
<proteinExistence type="predicted"/>
<dbReference type="Pfam" id="PF05721">
    <property type="entry name" value="PhyH"/>
    <property type="match status" value="1"/>
</dbReference>
<comment type="caution">
    <text evidence="1">The sequence shown here is derived from an EMBL/GenBank/DDBJ whole genome shotgun (WGS) entry which is preliminary data.</text>
</comment>
<gene>
    <name evidence="1" type="ORF">D3876_10055</name>
</gene>
<accession>A0A418WKI6</accession>